<evidence type="ECO:0000313" key="2">
    <source>
        <dbReference type="Proteomes" id="UP000006216"/>
    </source>
</evidence>
<dbReference type="KEGG" id="pfi:PFC_05505"/>
<dbReference type="AlphaFoldDB" id="I6U7P7"/>
<sequence length="66" mass="7819">MEYVGYRRLCDIDVIVENKKIEWIELGKFRSKFDLASRAREELERSLSEEALEKIKSIEEKLLSKG</sequence>
<protein>
    <submittedName>
        <fullName evidence="1">Uncharacterized protein</fullName>
    </submittedName>
</protein>
<organism evidence="2">
    <name type="scientific">Pyrococcus furiosus COM1</name>
    <dbReference type="NCBI Taxonomy" id="1185654"/>
    <lineage>
        <taxon>Archaea</taxon>
        <taxon>Methanobacteriati</taxon>
        <taxon>Methanobacteriota</taxon>
        <taxon>Thermococci</taxon>
        <taxon>Thermococcales</taxon>
        <taxon>Thermococcaceae</taxon>
        <taxon>Pyrococcus</taxon>
    </lineage>
</organism>
<dbReference type="PATRIC" id="fig|1185654.4.peg.1119"/>
<dbReference type="Proteomes" id="UP000006216">
    <property type="component" value="Chromosome"/>
</dbReference>
<dbReference type="EMBL" id="CP003685">
    <property type="protein sequence ID" value="AFN04042.1"/>
    <property type="molecule type" value="Genomic_DNA"/>
</dbReference>
<reference evidence="1 2" key="1">
    <citation type="journal article" date="2012" name="J. Bacteriol.">
        <title>Genome Sequencing of a Genetically-Tractable Pyrococcus furiosus Strain Reveals a Highly Dynamic Genome.</title>
        <authorList>
            <person name="Bridger S.L."/>
            <person name="Lancaster W.A."/>
            <person name="Poole F.L.II."/>
            <person name="Schut G.J."/>
            <person name="Adams M.W."/>
        </authorList>
    </citation>
    <scope>NUCLEOTIDE SEQUENCE [LARGE SCALE GENOMIC DNA]</scope>
    <source>
        <strain evidence="1 2">COM1</strain>
    </source>
</reference>
<gene>
    <name evidence="1" type="ORF">PFC_05505</name>
</gene>
<name>I6U7P7_9EURY</name>
<proteinExistence type="predicted"/>
<dbReference type="HOGENOM" id="CLU_2821064_0_0_2"/>
<evidence type="ECO:0000313" key="1">
    <source>
        <dbReference type="EMBL" id="AFN04042.1"/>
    </source>
</evidence>
<accession>I6U7P7</accession>